<dbReference type="HOGENOM" id="CLU_044337_0_0_10"/>
<dbReference type="RefSeq" id="WP_002992947.1">
    <property type="nucleotide sequence ID" value="NZ_GL379770.1"/>
</dbReference>
<dbReference type="Proteomes" id="UP000006258">
    <property type="component" value="Unassembled WGS sequence"/>
</dbReference>
<proteinExistence type="predicted"/>
<evidence type="ECO:0000313" key="2">
    <source>
        <dbReference type="Proteomes" id="UP000006258"/>
    </source>
</evidence>
<name>D7VN41_SPHSI</name>
<accession>D7VN41</accession>
<sequence length="492" mass="53988">MAKEIKVATAAIDPKIIEELGKESAPAYEVKKETDIKEHNIYDEQLRKLKTVVKKVIGPDGKPVMMADGRTPTTTTTYVDPARLPLALQEIIVTRRVAFMNLGKARLYAEPAKGAQEKAFNLLQRLRENNKVGYKESEIAKLLNKELQVAKLWYSKVTDDASHWGGLSKVAVDYKMQILAPSKGDTLLPVFDANGDLTYFGRQYDRRKSLEELAGETSGGDKTVKCFDIYSSDRLLKFEQGGSGGGAEGGWMLVASVDLPYKKLPIIYYSKDIPIWANVQPLIERLETVISNFADTNDYHASPTLVFKGATGAQAQEKGESGKAVLLTGEHADAKYVTWDQSVAAVELEIDTLVNFIYSLTQTPNISFEEMKALGDLSGVAFDRVFIDAHLAASNEIDGGYGELLQRSVNLEKALLASMDTGLTAALQELAVTVEVPRFKLDDLDADVDLAIRAKDGGLISVETAIGMSGLVTNVQEEIKRINKQSDLSIDK</sequence>
<dbReference type="eggNOG" id="ENOG502ZBX3">
    <property type="taxonomic scope" value="Bacteria"/>
</dbReference>
<dbReference type="AlphaFoldDB" id="D7VN41"/>
<evidence type="ECO:0000313" key="1">
    <source>
        <dbReference type="EMBL" id="EFK57338.1"/>
    </source>
</evidence>
<dbReference type="STRING" id="525373.HMPREF0766_12411"/>
<comment type="caution">
    <text evidence="1">The sequence shown here is derived from an EMBL/GenBank/DDBJ whole genome shotgun (WGS) entry which is preliminary data.</text>
</comment>
<dbReference type="GeneID" id="95427988"/>
<reference evidence="1" key="1">
    <citation type="submission" date="2010-07" db="EMBL/GenBank/DDBJ databases">
        <authorList>
            <person name="Muzny D."/>
            <person name="Qin X."/>
            <person name="Buhay C."/>
            <person name="Dugan-Rocha S."/>
            <person name="Ding Y."/>
            <person name="Chen G."/>
            <person name="Hawes A."/>
            <person name="Holder M."/>
            <person name="Jhangiani S."/>
            <person name="Johnson A."/>
            <person name="Khan Z."/>
            <person name="Li Z."/>
            <person name="Liu W."/>
            <person name="Liu X."/>
            <person name="Perez L."/>
            <person name="Shen H."/>
            <person name="Wang Q."/>
            <person name="Watt J."/>
            <person name="Xi L."/>
            <person name="Xin Y."/>
            <person name="Zhou J."/>
            <person name="Deng J."/>
            <person name="Jiang H."/>
            <person name="Liu Y."/>
            <person name="Qu J."/>
            <person name="Song X.-Z."/>
            <person name="Zhang L."/>
            <person name="Villasana D."/>
            <person name="Johnson A."/>
            <person name="Liu J."/>
            <person name="Liyanage D."/>
            <person name="Lorensuhewa L."/>
            <person name="Robinson T."/>
            <person name="Song A."/>
            <person name="Song B.-B."/>
            <person name="Dinh H."/>
            <person name="Thornton R."/>
            <person name="Coyle M."/>
            <person name="Francisco L."/>
            <person name="Jackson L."/>
            <person name="Javaid M."/>
            <person name="Korchina V."/>
            <person name="Kovar C."/>
            <person name="Mata R."/>
            <person name="Mathew T."/>
            <person name="Ngo R."/>
            <person name="Nguyen L."/>
            <person name="Nguyen N."/>
            <person name="Okwuonu G."/>
            <person name="Ongeri F."/>
            <person name="Pham C."/>
            <person name="Simmons D."/>
            <person name="Wilczek-Boney K."/>
            <person name="Hale W."/>
            <person name="Jakkamsetti A."/>
            <person name="Pham P."/>
            <person name="Ruth R."/>
            <person name="San Lucas F."/>
            <person name="Warren J."/>
            <person name="Zhang J."/>
            <person name="Zhao Z."/>
            <person name="Zhou C."/>
            <person name="Zhu D."/>
            <person name="Lee S."/>
            <person name="Bess C."/>
            <person name="Blankenburg K."/>
            <person name="Forbes L."/>
            <person name="Fu Q."/>
            <person name="Gubbala S."/>
            <person name="Hirani K."/>
            <person name="Jayaseelan J.C."/>
            <person name="Lara F."/>
            <person name="Munidasa M."/>
            <person name="Palculict T."/>
            <person name="Patil S."/>
            <person name="Pu L.-L."/>
            <person name="Saada N."/>
            <person name="Tang L."/>
            <person name="Weissenberger G."/>
            <person name="Zhu Y."/>
            <person name="Hemphill L."/>
            <person name="Shang Y."/>
            <person name="Youmans B."/>
            <person name="Ayvaz T."/>
            <person name="Ross M."/>
            <person name="Santibanez J."/>
            <person name="Aqrawi P."/>
            <person name="Gross S."/>
            <person name="Joshi V."/>
            <person name="Fowler G."/>
            <person name="Nazareth L."/>
            <person name="Reid J."/>
            <person name="Worley K."/>
            <person name="Petrosino J."/>
            <person name="Highlander S."/>
            <person name="Gibbs R."/>
        </authorList>
    </citation>
    <scope>NUCLEOTIDE SEQUENCE [LARGE SCALE GENOMIC DNA]</scope>
    <source>
        <strain evidence="1">ATCC 33861</strain>
    </source>
</reference>
<dbReference type="Pfam" id="PF05133">
    <property type="entry name" value="SPP1_portal"/>
    <property type="match status" value="1"/>
</dbReference>
<protein>
    <submittedName>
        <fullName evidence="1">Phage portal protein, SPP1 family</fullName>
    </submittedName>
</protein>
<dbReference type="InterPro" id="IPR021145">
    <property type="entry name" value="Portal_protein_SPP1_Gp6-like"/>
</dbReference>
<organism evidence="1 2">
    <name type="scientific">Sphingobacterium spiritivorum ATCC 33861</name>
    <dbReference type="NCBI Taxonomy" id="525373"/>
    <lineage>
        <taxon>Bacteria</taxon>
        <taxon>Pseudomonadati</taxon>
        <taxon>Bacteroidota</taxon>
        <taxon>Sphingobacteriia</taxon>
        <taxon>Sphingobacteriales</taxon>
        <taxon>Sphingobacteriaceae</taxon>
        <taxon>Sphingobacterium</taxon>
    </lineage>
</organism>
<gene>
    <name evidence="1" type="ORF">HMPREF0766_12411</name>
</gene>
<dbReference type="OrthoDB" id="1452435at2"/>
<dbReference type="EMBL" id="ACHA02000011">
    <property type="protein sequence ID" value="EFK57338.1"/>
    <property type="molecule type" value="Genomic_DNA"/>
</dbReference>
<keyword evidence="2" id="KW-1185">Reference proteome</keyword>